<evidence type="ECO:0000256" key="10">
    <source>
        <dbReference type="ARBA" id="ARBA00042775"/>
    </source>
</evidence>
<reference evidence="13 14" key="1">
    <citation type="journal article" date="2015" name="Genome Announc.">
        <title>Complete Genome of Geobacter pickeringii G13T, a Metal-Reducing Isolate from Sedimentary Kaolin Deposits.</title>
        <authorList>
            <person name="Badalamenti J.P."/>
            <person name="Bond D.R."/>
        </authorList>
    </citation>
    <scope>NUCLEOTIDE SEQUENCE [LARGE SCALE GENOMIC DNA]</scope>
    <source>
        <strain evidence="13 14">G13</strain>
    </source>
</reference>
<keyword evidence="5 11" id="KW-1133">Transmembrane helix</keyword>
<evidence type="ECO:0000256" key="4">
    <source>
        <dbReference type="ARBA" id="ARBA00022692"/>
    </source>
</evidence>
<dbReference type="PANTHER" id="PTHR47529">
    <property type="entry name" value="PEPTIDYL-PROLYL CIS-TRANS ISOMERASE D"/>
    <property type="match status" value="1"/>
</dbReference>
<keyword evidence="3" id="KW-0997">Cell inner membrane</keyword>
<protein>
    <recommendedName>
        <fullName evidence="9">Periplasmic chaperone PpiD</fullName>
    </recommendedName>
    <alternativeName>
        <fullName evidence="10">Periplasmic folding chaperone</fullName>
    </alternativeName>
</protein>
<proteinExistence type="inferred from homology"/>
<dbReference type="Proteomes" id="UP000057609">
    <property type="component" value="Chromosome"/>
</dbReference>
<evidence type="ECO:0000256" key="6">
    <source>
        <dbReference type="ARBA" id="ARBA00023136"/>
    </source>
</evidence>
<evidence type="ECO:0000256" key="2">
    <source>
        <dbReference type="ARBA" id="ARBA00022475"/>
    </source>
</evidence>
<keyword evidence="13" id="KW-0413">Isomerase</keyword>
<evidence type="ECO:0000313" key="14">
    <source>
        <dbReference type="Proteomes" id="UP000057609"/>
    </source>
</evidence>
<dbReference type="Gene3D" id="3.10.50.40">
    <property type="match status" value="1"/>
</dbReference>
<keyword evidence="2" id="KW-1003">Cell membrane</keyword>
<dbReference type="OrthoDB" id="9812372at2"/>
<dbReference type="GO" id="GO:0005886">
    <property type="term" value="C:plasma membrane"/>
    <property type="evidence" value="ECO:0007669"/>
    <property type="project" value="UniProtKB-SubCell"/>
</dbReference>
<evidence type="ECO:0000256" key="7">
    <source>
        <dbReference type="ARBA" id="ARBA00023186"/>
    </source>
</evidence>
<sequence length="528" mass="58649">MLGIMRKYKQSIVIKVVFGIIVLSFIGTIFLVWGKGDQALTPSSYAIKVDRTKINYEEFQRTYYRLRDIYAQIYGGAMTPEVEKQLNLKKQAIDTIIETTLVRNAAKNMGISVSKDEVQKAVAAIPNFQKNGSFDFSQYLQILSASRITPKDFEESQKEELMVRKAQEKIKARAQVSDDEALKLFRKKNDTVDLLVAAVSPDDVKGEIKLTDQELTDFLAKNALEFKSSEKISLAYVRVEPTKGAGNVSVSEADIQSWYQKHIDRYQGKNGILPLTEVKDKVTEDARRFKAGQQAYETAAEAVNKSKAAGDLAAVARALGARVEETAPFTAQQPVPALADDAEVVKRAFLLKQNELGGPVETPKGIYILKIKERQPAEVPPLAQIRARVEEKAKAARAVELAKKRAEEIQTKLAKGDTAGLKLQQTGSFVFDPKGSVPNAAPSADLMEAAFTLTDKTPAPSAPVKVGGRWIAFRLKQRTERNAAAFAGEKEKIKQQILPQKQEEELQKWIKELRAKAKIEINPALKEQ</sequence>
<keyword evidence="6 11" id="KW-0472">Membrane</keyword>
<evidence type="ECO:0000256" key="1">
    <source>
        <dbReference type="ARBA" id="ARBA00004382"/>
    </source>
</evidence>
<accession>A0A0B5BFN0</accession>
<comment type="similarity">
    <text evidence="8">Belongs to the PpiD chaperone family.</text>
</comment>
<dbReference type="SUPFAM" id="SSF109998">
    <property type="entry name" value="Triger factor/SurA peptide-binding domain-like"/>
    <property type="match status" value="1"/>
</dbReference>
<evidence type="ECO:0000256" key="8">
    <source>
        <dbReference type="ARBA" id="ARBA00038408"/>
    </source>
</evidence>
<evidence type="ECO:0000259" key="12">
    <source>
        <dbReference type="Pfam" id="PF13145"/>
    </source>
</evidence>
<organism evidence="13 14">
    <name type="scientific">Geobacter pickeringii</name>
    <dbReference type="NCBI Taxonomy" id="345632"/>
    <lineage>
        <taxon>Bacteria</taxon>
        <taxon>Pseudomonadati</taxon>
        <taxon>Thermodesulfobacteriota</taxon>
        <taxon>Desulfuromonadia</taxon>
        <taxon>Geobacterales</taxon>
        <taxon>Geobacteraceae</taxon>
        <taxon>Geobacter</taxon>
    </lineage>
</organism>
<feature type="transmembrane region" description="Helical" evidence="11">
    <location>
        <begin position="12"/>
        <end position="33"/>
    </location>
</feature>
<dbReference type="Pfam" id="PF13624">
    <property type="entry name" value="SurA_N_3"/>
    <property type="match status" value="1"/>
</dbReference>
<dbReference type="GO" id="GO:0003755">
    <property type="term" value="F:peptidyl-prolyl cis-trans isomerase activity"/>
    <property type="evidence" value="ECO:0007669"/>
    <property type="project" value="InterPro"/>
</dbReference>
<dbReference type="InterPro" id="IPR052029">
    <property type="entry name" value="PpiD_chaperone"/>
</dbReference>
<evidence type="ECO:0000256" key="9">
    <source>
        <dbReference type="ARBA" id="ARBA00040743"/>
    </source>
</evidence>
<dbReference type="KEGG" id="gpi:GPICK_05260"/>
<evidence type="ECO:0000256" key="5">
    <source>
        <dbReference type="ARBA" id="ARBA00022989"/>
    </source>
</evidence>
<keyword evidence="7" id="KW-0143">Chaperone</keyword>
<dbReference type="Gene3D" id="1.10.4030.10">
    <property type="entry name" value="Porin chaperone SurA, peptide-binding domain"/>
    <property type="match status" value="1"/>
</dbReference>
<dbReference type="InterPro" id="IPR046357">
    <property type="entry name" value="PPIase_dom_sf"/>
</dbReference>
<comment type="subcellular location">
    <subcellularLocation>
        <location evidence="1">Cell inner membrane</location>
        <topology evidence="1">Single-pass type II membrane protein</topology>
        <orientation evidence="1">Periplasmic side</orientation>
    </subcellularLocation>
</comment>
<keyword evidence="4 11" id="KW-0812">Transmembrane</keyword>
<dbReference type="PANTHER" id="PTHR47529:SF1">
    <property type="entry name" value="PERIPLASMIC CHAPERONE PPID"/>
    <property type="match status" value="1"/>
</dbReference>
<dbReference type="STRING" id="345632.GPICK_05260"/>
<dbReference type="HOGENOM" id="CLU_023843_1_0_7"/>
<dbReference type="SUPFAM" id="SSF54534">
    <property type="entry name" value="FKBP-like"/>
    <property type="match status" value="1"/>
</dbReference>
<dbReference type="RefSeq" id="WP_039741094.1">
    <property type="nucleotide sequence ID" value="NZ_CP009788.1"/>
</dbReference>
<evidence type="ECO:0000256" key="11">
    <source>
        <dbReference type="SAM" id="Phobius"/>
    </source>
</evidence>
<dbReference type="Pfam" id="PF13145">
    <property type="entry name" value="Rotamase_2"/>
    <property type="match status" value="1"/>
</dbReference>
<dbReference type="InterPro" id="IPR000297">
    <property type="entry name" value="PPIase_PpiC"/>
</dbReference>
<dbReference type="InterPro" id="IPR027304">
    <property type="entry name" value="Trigger_fact/SurA_dom_sf"/>
</dbReference>
<gene>
    <name evidence="13" type="ORF">GPICK_05260</name>
</gene>
<dbReference type="AlphaFoldDB" id="A0A0B5BFN0"/>
<dbReference type="EMBL" id="CP009788">
    <property type="protein sequence ID" value="AJE02851.1"/>
    <property type="molecule type" value="Genomic_DNA"/>
</dbReference>
<evidence type="ECO:0000256" key="3">
    <source>
        <dbReference type="ARBA" id="ARBA00022519"/>
    </source>
</evidence>
<evidence type="ECO:0000313" key="13">
    <source>
        <dbReference type="EMBL" id="AJE02851.1"/>
    </source>
</evidence>
<name>A0A0B5BFN0_9BACT</name>
<keyword evidence="14" id="KW-1185">Reference proteome</keyword>
<feature type="domain" description="PpiC" evidence="12">
    <location>
        <begin position="250"/>
        <end position="386"/>
    </location>
</feature>